<organism evidence="1 2">
    <name type="scientific">Photobacterium damselae subsp. damselae CIP 102761</name>
    <dbReference type="NCBI Taxonomy" id="675817"/>
    <lineage>
        <taxon>Bacteria</taxon>
        <taxon>Pseudomonadati</taxon>
        <taxon>Pseudomonadota</taxon>
        <taxon>Gammaproteobacteria</taxon>
        <taxon>Vibrionales</taxon>
        <taxon>Vibrionaceae</taxon>
        <taxon>Photobacterium</taxon>
    </lineage>
</organism>
<protein>
    <submittedName>
        <fullName evidence="1">Uncharacterized protein</fullName>
    </submittedName>
</protein>
<gene>
    <name evidence="1" type="ORF">VDA_000545</name>
</gene>
<keyword evidence="2" id="KW-1185">Reference proteome</keyword>
<evidence type="ECO:0000313" key="1">
    <source>
        <dbReference type="EMBL" id="EEZ39525.1"/>
    </source>
</evidence>
<dbReference type="eggNOG" id="COG0431">
    <property type="taxonomic scope" value="Bacteria"/>
</dbReference>
<dbReference type="Proteomes" id="UP000003579">
    <property type="component" value="Unassembled WGS sequence"/>
</dbReference>
<accession>D0Z294</accession>
<dbReference type="EMBL" id="ADBS01000002">
    <property type="protein sequence ID" value="EEZ39525.1"/>
    <property type="molecule type" value="Genomic_DNA"/>
</dbReference>
<evidence type="ECO:0000313" key="2">
    <source>
        <dbReference type="Proteomes" id="UP000003579"/>
    </source>
</evidence>
<proteinExistence type="predicted"/>
<sequence>MLLLATSPGPGGAANVLAGAVGSAPYFAGDVKASVSLPSFYDNFDMATGKVTNAEIDTKLKEAVEELVK</sequence>
<dbReference type="AlphaFoldDB" id="D0Z294"/>
<name>D0Z294_PHODD</name>
<reference evidence="1 2" key="1">
    <citation type="submission" date="2009-11" db="EMBL/GenBank/DDBJ databases">
        <authorList>
            <consortium name="Los Alamos National Laboratory (LANL)"/>
            <consortium name="National Microbial Pathogen Data Resource (NMPDR)"/>
            <person name="Munk A.C."/>
            <person name="Tapia R."/>
            <person name="Green L."/>
            <person name="Rogers Y."/>
            <person name="Detter J.C."/>
            <person name="Bruce D."/>
            <person name="Brettin T.S."/>
            <person name="Colwell R."/>
            <person name="Huq A."/>
            <person name="Grim C.J."/>
            <person name="Hasan N.A."/>
            <person name="Vonstein V."/>
            <person name="Bartels D."/>
        </authorList>
    </citation>
    <scope>NUCLEOTIDE SEQUENCE [LARGE SCALE GENOMIC DNA]</scope>
    <source>
        <strain evidence="1 2">CIP 102761</strain>
    </source>
</reference>